<proteinExistence type="inferred from homology"/>
<dbReference type="EMBL" id="CP041663">
    <property type="protein sequence ID" value="QDY88543.1"/>
    <property type="molecule type" value="Genomic_DNA"/>
</dbReference>
<dbReference type="Proteomes" id="UP000318927">
    <property type="component" value="Chromosome"/>
</dbReference>
<dbReference type="GO" id="GO:0022625">
    <property type="term" value="C:cytosolic large ribosomal subunit"/>
    <property type="evidence" value="ECO:0007669"/>
    <property type="project" value="TreeGrafter"/>
</dbReference>
<dbReference type="InterPro" id="IPR001854">
    <property type="entry name" value="Ribosomal_uL29"/>
</dbReference>
<dbReference type="InterPro" id="IPR050063">
    <property type="entry name" value="Ribosomal_protein_uL29"/>
</dbReference>
<evidence type="ECO:0000313" key="9">
    <source>
        <dbReference type="Proteomes" id="UP000317512"/>
    </source>
</evidence>
<evidence type="ECO:0000313" key="8">
    <source>
        <dbReference type="EMBL" id="QDY88543.1"/>
    </source>
</evidence>
<reference evidence="8 10" key="1">
    <citation type="journal article" date="2019" name="Microbiol. Resour. Announc.">
        <title>Complete Genome Sequences of Three Mycoplasma anserisalpingitis (Mycoplasma sp. 1220) Strains.</title>
        <authorList>
            <person name="Grozner D."/>
            <person name="Forro B."/>
            <person name="Kovacs A.B."/>
            <person name="Marton S."/>
            <person name="Banyai K."/>
            <person name="Kreizinger Z."/>
            <person name="Sulyok K.M."/>
            <person name="Gyuranecz M."/>
        </authorList>
    </citation>
    <scope>NUCLEOTIDE SEQUENCE</scope>
    <source>
        <strain evidence="7 10">ATCC:BAA-2147</strain>
        <strain evidence="8">MYCAV93</strain>
    </source>
</reference>
<evidence type="ECO:0000256" key="4">
    <source>
        <dbReference type="ARBA" id="ARBA00035204"/>
    </source>
</evidence>
<evidence type="ECO:0000313" key="10">
    <source>
        <dbReference type="Proteomes" id="UP000318927"/>
    </source>
</evidence>
<keyword evidence="10" id="KW-1185">Reference proteome</keyword>
<evidence type="ECO:0000313" key="7">
    <source>
        <dbReference type="EMBL" id="QDY87256.1"/>
    </source>
</evidence>
<dbReference type="FunFam" id="1.10.287.310:FF:000001">
    <property type="entry name" value="50S ribosomal protein L29"/>
    <property type="match status" value="1"/>
</dbReference>
<dbReference type="SUPFAM" id="SSF46561">
    <property type="entry name" value="Ribosomal protein L29 (L29p)"/>
    <property type="match status" value="1"/>
</dbReference>
<reference evidence="9" key="2">
    <citation type="submission" date="2019-07" db="EMBL/GenBank/DDBJ databases">
        <title>Complete genome sequences of three Mycoplasma sp. 1220 strains.</title>
        <authorList>
            <person name="Grozner D."/>
            <person name="Forro B."/>
            <person name="Kovacs A.B."/>
            <person name="Marton S."/>
            <person name="Banyai K."/>
            <person name="Kreizinger Z."/>
            <person name="Sulyok K.M."/>
            <person name="Gyuranecz M."/>
        </authorList>
    </citation>
    <scope>NUCLEOTIDE SEQUENCE [LARGE SCALE GENOMIC DNA]</scope>
    <source>
        <strain evidence="9">MYCAV93</strain>
    </source>
</reference>
<dbReference type="CDD" id="cd00427">
    <property type="entry name" value="Ribosomal_L29_HIP"/>
    <property type="match status" value="1"/>
</dbReference>
<dbReference type="Pfam" id="PF00831">
    <property type="entry name" value="Ribosomal_L29"/>
    <property type="match status" value="1"/>
</dbReference>
<dbReference type="InterPro" id="IPR036049">
    <property type="entry name" value="Ribosomal_uL29_sf"/>
</dbReference>
<dbReference type="OrthoDB" id="9815192at2"/>
<keyword evidence="2 5" id="KW-0689">Ribosomal protein</keyword>
<dbReference type="GO" id="GO:0006412">
    <property type="term" value="P:translation"/>
    <property type="evidence" value="ECO:0007669"/>
    <property type="project" value="UniProtKB-UniRule"/>
</dbReference>
<gene>
    <name evidence="5" type="primary">rpmC</name>
    <name evidence="8" type="ORF">FOY43_02680</name>
    <name evidence="7" type="ORF">FRW55_03795</name>
</gene>
<organism evidence="8 9">
    <name type="scientific">Mycoplasma anserisalpingitidis</name>
    <dbReference type="NCBI Taxonomy" id="519450"/>
    <lineage>
        <taxon>Bacteria</taxon>
        <taxon>Bacillati</taxon>
        <taxon>Mycoplasmatota</taxon>
        <taxon>Mollicutes</taxon>
        <taxon>Mycoplasmataceae</taxon>
        <taxon>Mycoplasma</taxon>
    </lineage>
</organism>
<dbReference type="Proteomes" id="UP000317512">
    <property type="component" value="Chromosome"/>
</dbReference>
<evidence type="ECO:0000256" key="5">
    <source>
        <dbReference type="HAMAP-Rule" id="MF_00374"/>
    </source>
</evidence>
<evidence type="ECO:0000256" key="6">
    <source>
        <dbReference type="SAM" id="Coils"/>
    </source>
</evidence>
<dbReference type="EMBL" id="CP042295">
    <property type="protein sequence ID" value="QDY87256.1"/>
    <property type="molecule type" value="Genomic_DNA"/>
</dbReference>
<dbReference type="GO" id="GO:0003735">
    <property type="term" value="F:structural constituent of ribosome"/>
    <property type="evidence" value="ECO:0007669"/>
    <property type="project" value="InterPro"/>
</dbReference>
<dbReference type="KEGG" id="mans:FRW55_03795"/>
<evidence type="ECO:0000256" key="3">
    <source>
        <dbReference type="ARBA" id="ARBA00023274"/>
    </source>
</evidence>
<sequence>MLYKDIKDKSVEELQKLVNDLKAELWTLKFKNATGSLDQTHKINAMRKDIAKVLTALNEKGAK</sequence>
<dbReference type="GeneID" id="65653906"/>
<protein>
    <recommendedName>
        <fullName evidence="4 5">Large ribosomal subunit protein uL29</fullName>
    </recommendedName>
</protein>
<keyword evidence="3 5" id="KW-0687">Ribonucleoprotein</keyword>
<dbReference type="PANTHER" id="PTHR10916">
    <property type="entry name" value="60S RIBOSOMAL PROTEIN L35/50S RIBOSOMAL PROTEIN L29"/>
    <property type="match status" value="1"/>
</dbReference>
<dbReference type="HAMAP" id="MF_00374">
    <property type="entry name" value="Ribosomal_uL29"/>
    <property type="match status" value="1"/>
</dbReference>
<dbReference type="PANTHER" id="PTHR10916:SF0">
    <property type="entry name" value="LARGE RIBOSOMAL SUBUNIT PROTEIN UL29C"/>
    <property type="match status" value="1"/>
</dbReference>
<dbReference type="Gene3D" id="1.10.287.310">
    <property type="match status" value="1"/>
</dbReference>
<evidence type="ECO:0000256" key="1">
    <source>
        <dbReference type="ARBA" id="ARBA00009254"/>
    </source>
</evidence>
<feature type="coiled-coil region" evidence="6">
    <location>
        <begin position="4"/>
        <end position="31"/>
    </location>
</feature>
<name>A0A5B8JHH5_9MOLU</name>
<dbReference type="AlphaFoldDB" id="A0A5B8JHH5"/>
<keyword evidence="6" id="KW-0175">Coiled coil</keyword>
<accession>A0A5B8JHH5</accession>
<dbReference type="RefSeq" id="WP_006886409.1">
    <property type="nucleotide sequence ID" value="NZ_CP041663.1"/>
</dbReference>
<dbReference type="NCBIfam" id="TIGR00012">
    <property type="entry name" value="L29"/>
    <property type="match status" value="1"/>
</dbReference>
<evidence type="ECO:0000256" key="2">
    <source>
        <dbReference type="ARBA" id="ARBA00022980"/>
    </source>
</evidence>
<comment type="similarity">
    <text evidence="1 5">Belongs to the universal ribosomal protein uL29 family.</text>
</comment>